<dbReference type="Proteomes" id="UP000297814">
    <property type="component" value="Unassembled WGS sequence"/>
</dbReference>
<dbReference type="EMBL" id="PQXK01000002">
    <property type="protein sequence ID" value="TGO43347.1"/>
    <property type="molecule type" value="Genomic_DNA"/>
</dbReference>
<accession>A0A4Z1HE82</accession>
<name>A0A4Z1HE82_9HELO</name>
<sequence>MRAGSQYGSVATTMELYSDNYDVRNTSSVKPEAQLMAPFSGAVERLHISRKLEIDDLPSGSVSYQQIETHICRRSAESNNLELSALTADNTLAAFGEEKQERMV</sequence>
<reference evidence="1 2" key="1">
    <citation type="submission" date="2017-12" db="EMBL/GenBank/DDBJ databases">
        <title>Comparative genomics of Botrytis spp.</title>
        <authorList>
            <person name="Valero-Jimenez C.A."/>
            <person name="Tapia P."/>
            <person name="Veloso J."/>
            <person name="Silva-Moreno E."/>
            <person name="Staats M."/>
            <person name="Valdes J.H."/>
            <person name="Van Kan J.A.L."/>
        </authorList>
    </citation>
    <scope>NUCLEOTIDE SEQUENCE [LARGE SCALE GENOMIC DNA]</scope>
    <source>
        <strain evidence="1 2">Bh0001</strain>
    </source>
</reference>
<gene>
    <name evidence="1" type="ORF">BHYA_0002g01520</name>
</gene>
<keyword evidence="2" id="KW-1185">Reference proteome</keyword>
<dbReference type="AlphaFoldDB" id="A0A4Z1HE82"/>
<evidence type="ECO:0000313" key="1">
    <source>
        <dbReference type="EMBL" id="TGO43347.1"/>
    </source>
</evidence>
<comment type="caution">
    <text evidence="1">The sequence shown here is derived from an EMBL/GenBank/DDBJ whole genome shotgun (WGS) entry which is preliminary data.</text>
</comment>
<protein>
    <submittedName>
        <fullName evidence="1">Uncharacterized protein</fullName>
    </submittedName>
</protein>
<evidence type="ECO:0000313" key="2">
    <source>
        <dbReference type="Proteomes" id="UP000297814"/>
    </source>
</evidence>
<organism evidence="1 2">
    <name type="scientific">Botrytis hyacinthi</name>
    <dbReference type="NCBI Taxonomy" id="278943"/>
    <lineage>
        <taxon>Eukaryota</taxon>
        <taxon>Fungi</taxon>
        <taxon>Dikarya</taxon>
        <taxon>Ascomycota</taxon>
        <taxon>Pezizomycotina</taxon>
        <taxon>Leotiomycetes</taxon>
        <taxon>Helotiales</taxon>
        <taxon>Sclerotiniaceae</taxon>
        <taxon>Botrytis</taxon>
    </lineage>
</organism>
<proteinExistence type="predicted"/>